<organism evidence="2">
    <name type="scientific">Tanacetum cinerariifolium</name>
    <name type="common">Dalmatian daisy</name>
    <name type="synonym">Chrysanthemum cinerariifolium</name>
    <dbReference type="NCBI Taxonomy" id="118510"/>
    <lineage>
        <taxon>Eukaryota</taxon>
        <taxon>Viridiplantae</taxon>
        <taxon>Streptophyta</taxon>
        <taxon>Embryophyta</taxon>
        <taxon>Tracheophyta</taxon>
        <taxon>Spermatophyta</taxon>
        <taxon>Magnoliopsida</taxon>
        <taxon>eudicotyledons</taxon>
        <taxon>Gunneridae</taxon>
        <taxon>Pentapetalae</taxon>
        <taxon>asterids</taxon>
        <taxon>campanulids</taxon>
        <taxon>Asterales</taxon>
        <taxon>Asteraceae</taxon>
        <taxon>Asteroideae</taxon>
        <taxon>Anthemideae</taxon>
        <taxon>Anthemidinae</taxon>
        <taxon>Tanacetum</taxon>
    </lineage>
</organism>
<evidence type="ECO:0000313" key="2">
    <source>
        <dbReference type="EMBL" id="GFB11224.1"/>
    </source>
</evidence>
<dbReference type="EMBL" id="BKCJ010554616">
    <property type="protein sequence ID" value="GFB11224.1"/>
    <property type="molecule type" value="Genomic_DNA"/>
</dbReference>
<gene>
    <name evidence="2" type="ORF">Tci_683195</name>
</gene>
<feature type="region of interest" description="Disordered" evidence="1">
    <location>
        <begin position="110"/>
        <end position="136"/>
    </location>
</feature>
<proteinExistence type="predicted"/>
<protein>
    <submittedName>
        <fullName evidence="2">Uncharacterized protein</fullName>
    </submittedName>
</protein>
<accession>A0A699KXR0</accession>
<dbReference type="AlphaFoldDB" id="A0A699KXR0"/>
<name>A0A699KXR0_TANCI</name>
<sequence>MYNSIKVTRTKNIKQTTSLIAKNDQFETQLQEKEVYNCCIKNELRKLTGNSVNTKFAEPSILRKVVLQSLRNQSIVRQSTSFKSERPKFSKPRFASQVDMRQVLLKLVTSQSRPDEREPAFAKPHHMTTSSSSRISSKRLLFETPKEHVRPNDIVQNHKLEEAKKKTHEKTRNLPVFKSSCVSIKAILVADHFMNPRSFLDSKRFVCLTC</sequence>
<evidence type="ECO:0000256" key="1">
    <source>
        <dbReference type="SAM" id="MobiDB-lite"/>
    </source>
</evidence>
<comment type="caution">
    <text evidence="2">The sequence shown here is derived from an EMBL/GenBank/DDBJ whole genome shotgun (WGS) entry which is preliminary data.</text>
</comment>
<reference evidence="2" key="1">
    <citation type="journal article" date="2019" name="Sci. Rep.">
        <title>Draft genome of Tanacetum cinerariifolium, the natural source of mosquito coil.</title>
        <authorList>
            <person name="Yamashiro T."/>
            <person name="Shiraishi A."/>
            <person name="Satake H."/>
            <person name="Nakayama K."/>
        </authorList>
    </citation>
    <scope>NUCLEOTIDE SEQUENCE</scope>
</reference>